<evidence type="ECO:0000259" key="5">
    <source>
        <dbReference type="PROSITE" id="PS50893"/>
    </source>
</evidence>
<dbReference type="Proteomes" id="UP000183085">
    <property type="component" value="Unassembled WGS sequence"/>
</dbReference>
<accession>A0A1J5DUC9</accession>
<keyword evidence="2" id="KW-0813">Transport</keyword>
<dbReference type="CDD" id="cd03257">
    <property type="entry name" value="ABC_NikE_OppD_transporters"/>
    <property type="match status" value="1"/>
</dbReference>
<feature type="domain" description="ABC transporter" evidence="5">
    <location>
        <begin position="3"/>
        <end position="252"/>
    </location>
</feature>
<dbReference type="Pfam" id="PF00005">
    <property type="entry name" value="ABC_tran"/>
    <property type="match status" value="1"/>
</dbReference>
<protein>
    <submittedName>
        <fullName evidence="6">Peptide ABC transporter ATP-binding protein</fullName>
    </submittedName>
</protein>
<dbReference type="InterPro" id="IPR050319">
    <property type="entry name" value="ABC_transp_ATP-bind"/>
</dbReference>
<dbReference type="Gene3D" id="3.40.50.300">
    <property type="entry name" value="P-loop containing nucleotide triphosphate hydrolases"/>
    <property type="match status" value="1"/>
</dbReference>
<comment type="caution">
    <text evidence="6">The sequence shown here is derived from an EMBL/GenBank/DDBJ whole genome shotgun (WGS) entry which is preliminary data.</text>
</comment>
<dbReference type="GO" id="GO:0055085">
    <property type="term" value="P:transmembrane transport"/>
    <property type="evidence" value="ECO:0007669"/>
    <property type="project" value="UniProtKB-ARBA"/>
</dbReference>
<evidence type="ECO:0000256" key="4">
    <source>
        <dbReference type="ARBA" id="ARBA00022840"/>
    </source>
</evidence>
<dbReference type="EMBL" id="MNYI01000140">
    <property type="protein sequence ID" value="OIP39681.1"/>
    <property type="molecule type" value="Genomic_DNA"/>
</dbReference>
<organism evidence="6 7">
    <name type="scientific">Candidatus Desantisbacteria bacterium CG2_30_40_21</name>
    <dbReference type="NCBI Taxonomy" id="1817895"/>
    <lineage>
        <taxon>Bacteria</taxon>
        <taxon>Candidatus Desantisiibacteriota</taxon>
    </lineage>
</organism>
<keyword evidence="4 6" id="KW-0067">ATP-binding</keyword>
<dbReference type="PANTHER" id="PTHR43776:SF7">
    <property type="entry name" value="D,D-DIPEPTIDE TRANSPORT ATP-BINDING PROTEIN DDPF-RELATED"/>
    <property type="match status" value="1"/>
</dbReference>
<dbReference type="FunFam" id="3.40.50.300:FF:000016">
    <property type="entry name" value="Oligopeptide ABC transporter ATP-binding component"/>
    <property type="match status" value="1"/>
</dbReference>
<evidence type="ECO:0000256" key="2">
    <source>
        <dbReference type="ARBA" id="ARBA00022448"/>
    </source>
</evidence>
<evidence type="ECO:0000256" key="1">
    <source>
        <dbReference type="ARBA" id="ARBA00005417"/>
    </source>
</evidence>
<dbReference type="AlphaFoldDB" id="A0A1J5DUC9"/>
<dbReference type="PROSITE" id="PS00211">
    <property type="entry name" value="ABC_TRANSPORTER_1"/>
    <property type="match status" value="1"/>
</dbReference>
<dbReference type="Pfam" id="PF08352">
    <property type="entry name" value="oligo_HPY"/>
    <property type="match status" value="1"/>
</dbReference>
<dbReference type="InterPro" id="IPR017871">
    <property type="entry name" value="ABC_transporter-like_CS"/>
</dbReference>
<comment type="similarity">
    <text evidence="1">Belongs to the ABC transporter superfamily.</text>
</comment>
<dbReference type="GO" id="GO:0015833">
    <property type="term" value="P:peptide transport"/>
    <property type="evidence" value="ECO:0007669"/>
    <property type="project" value="InterPro"/>
</dbReference>
<dbReference type="NCBIfam" id="TIGR01727">
    <property type="entry name" value="oligo_HPY"/>
    <property type="match status" value="1"/>
</dbReference>
<dbReference type="SMART" id="SM00382">
    <property type="entry name" value="AAA"/>
    <property type="match status" value="1"/>
</dbReference>
<reference evidence="6 7" key="1">
    <citation type="journal article" date="2016" name="Environ. Microbiol.">
        <title>Genomic resolution of a cold subsurface aquifer community provides metabolic insights for novel microbes adapted to high CO concentrations.</title>
        <authorList>
            <person name="Probst A.J."/>
            <person name="Castelle C.J."/>
            <person name="Singh A."/>
            <person name="Brown C.T."/>
            <person name="Anantharaman K."/>
            <person name="Sharon I."/>
            <person name="Hug L.A."/>
            <person name="Burstein D."/>
            <person name="Emerson J.B."/>
            <person name="Thomas B.C."/>
            <person name="Banfield J.F."/>
        </authorList>
    </citation>
    <scope>NUCLEOTIDE SEQUENCE [LARGE SCALE GENOMIC DNA]</scope>
    <source>
        <strain evidence="6">CG2_30_40_21</strain>
    </source>
</reference>
<dbReference type="InterPro" id="IPR013563">
    <property type="entry name" value="Oligopep_ABC_C"/>
</dbReference>
<dbReference type="GO" id="GO:0016887">
    <property type="term" value="F:ATP hydrolysis activity"/>
    <property type="evidence" value="ECO:0007669"/>
    <property type="project" value="InterPro"/>
</dbReference>
<dbReference type="SUPFAM" id="SSF52540">
    <property type="entry name" value="P-loop containing nucleoside triphosphate hydrolases"/>
    <property type="match status" value="1"/>
</dbReference>
<name>A0A1J5DUC9_9BACT</name>
<dbReference type="InterPro" id="IPR027417">
    <property type="entry name" value="P-loop_NTPase"/>
</dbReference>
<proteinExistence type="inferred from homology"/>
<gene>
    <name evidence="6" type="ORF">AUJ95_05205</name>
</gene>
<dbReference type="InterPro" id="IPR003439">
    <property type="entry name" value="ABC_transporter-like_ATP-bd"/>
</dbReference>
<evidence type="ECO:0000256" key="3">
    <source>
        <dbReference type="ARBA" id="ARBA00022741"/>
    </source>
</evidence>
<dbReference type="PROSITE" id="PS50893">
    <property type="entry name" value="ABC_TRANSPORTER_2"/>
    <property type="match status" value="1"/>
</dbReference>
<dbReference type="GO" id="GO:0005524">
    <property type="term" value="F:ATP binding"/>
    <property type="evidence" value="ECO:0007669"/>
    <property type="project" value="UniProtKB-KW"/>
</dbReference>
<dbReference type="InterPro" id="IPR003593">
    <property type="entry name" value="AAA+_ATPase"/>
</dbReference>
<dbReference type="STRING" id="1817895.AUJ95_05205"/>
<evidence type="ECO:0000313" key="6">
    <source>
        <dbReference type="EMBL" id="OIP39681.1"/>
    </source>
</evidence>
<sequence>MLLQVQHLKKYFQIEQGLFSKHLQVFAVDNVSFSIKRGETLGLVGESGCGKSTTARLVLRLLESTGGNVFFDGNDILGMDYKKLRKMRARMQMVFQDPFGSLNPRMNIGNIIAEPLSIHKIVKGKEKAERVSYLLELVGLSPTCQNRYPHEFSGGQRQRIGIARALATNPHLLVLDEPVSSLDVSVAAQIINLLMDLQEQFQLSYLFISHDLRMVKQISHQVAVMYLGKIVELCSVNKLYSNPLHPYTCALLSSIPGLRISNRVILKGDVPSPINPPSGCRFHPRCPQAKPECKTTEPVLTEVSTGHLVSCRYV</sequence>
<keyword evidence="3" id="KW-0547">Nucleotide-binding</keyword>
<dbReference type="PANTHER" id="PTHR43776">
    <property type="entry name" value="TRANSPORT ATP-BINDING PROTEIN"/>
    <property type="match status" value="1"/>
</dbReference>
<evidence type="ECO:0000313" key="7">
    <source>
        <dbReference type="Proteomes" id="UP000183085"/>
    </source>
</evidence>